<evidence type="ECO:0000313" key="3">
    <source>
        <dbReference type="EMBL" id="RKP22606.1"/>
    </source>
</evidence>
<feature type="transmembrane region" description="Helical" evidence="2">
    <location>
        <begin position="6"/>
        <end position="26"/>
    </location>
</feature>
<reference evidence="4" key="1">
    <citation type="journal article" date="2018" name="Nat. Microbiol.">
        <title>Leveraging single-cell genomics to expand the fungal tree of life.</title>
        <authorList>
            <person name="Ahrendt S.R."/>
            <person name="Quandt C.A."/>
            <person name="Ciobanu D."/>
            <person name="Clum A."/>
            <person name="Salamov A."/>
            <person name="Andreopoulos B."/>
            <person name="Cheng J.F."/>
            <person name="Woyke T."/>
            <person name="Pelin A."/>
            <person name="Henrissat B."/>
            <person name="Reynolds N.K."/>
            <person name="Benny G.L."/>
            <person name="Smith M.E."/>
            <person name="James T.Y."/>
            <person name="Grigoriev I.V."/>
        </authorList>
    </citation>
    <scope>NUCLEOTIDE SEQUENCE [LARGE SCALE GENOMIC DNA]</scope>
    <source>
        <strain evidence="4">Benny S71-1</strain>
    </source>
</reference>
<proteinExistence type="predicted"/>
<dbReference type="EMBL" id="KZ991903">
    <property type="protein sequence ID" value="RKP22606.1"/>
    <property type="molecule type" value="Genomic_DNA"/>
</dbReference>
<protein>
    <submittedName>
        <fullName evidence="3">Uncharacterized protein</fullName>
    </submittedName>
</protein>
<accession>A0A4P9YRU8</accession>
<organism evidence="3 4">
    <name type="scientific">Syncephalis pseudoplumigaleata</name>
    <dbReference type="NCBI Taxonomy" id="1712513"/>
    <lineage>
        <taxon>Eukaryota</taxon>
        <taxon>Fungi</taxon>
        <taxon>Fungi incertae sedis</taxon>
        <taxon>Zoopagomycota</taxon>
        <taxon>Zoopagomycotina</taxon>
        <taxon>Zoopagomycetes</taxon>
        <taxon>Zoopagales</taxon>
        <taxon>Piptocephalidaceae</taxon>
        <taxon>Syncephalis</taxon>
    </lineage>
</organism>
<name>A0A4P9YRU8_9FUNG</name>
<feature type="transmembrane region" description="Helical" evidence="2">
    <location>
        <begin position="38"/>
        <end position="58"/>
    </location>
</feature>
<dbReference type="Proteomes" id="UP000278143">
    <property type="component" value="Unassembled WGS sequence"/>
</dbReference>
<dbReference type="OrthoDB" id="10602443at2759"/>
<keyword evidence="2" id="KW-1133">Transmembrane helix</keyword>
<feature type="transmembrane region" description="Helical" evidence="2">
    <location>
        <begin position="152"/>
        <end position="171"/>
    </location>
</feature>
<feature type="transmembrane region" description="Helical" evidence="2">
    <location>
        <begin position="224"/>
        <end position="252"/>
    </location>
</feature>
<sequence>MALVNVSVSAISVVLGLLTMGVHWVCRSRLVWSAAEMLTVYATLSQLARLVFFAIALMGPGHEQSTLMNFAYALPSVFLIAALLTYGYTIVAMYPPQHRHPSSTGFNPKANCFITIVFCAIAMLGYHCAALIAGSMQQEGKYAMERGCLRMLHLFMGVCCGASCLFVWYYGMQLHLLVVQRAGVLSQYAARDPSSQPLSPRNDKQATMARLKFSKKRGMFVQQIYNSSLLLVLASLLSGVGITLAVFIVILWEMIKETGQKGGSSDASVRRFTGRRTPGCAIVSVLTGKLLRRKPSVEHGVVDDSEFPYSIADVPLVDMPSEALCRPADSLEGLDACTETSCMLEKQATHVYGAGSLPGVDAVVVAASTLGFRGANVRVDAESAACLREDIDSESESAAMARGRQISWVRPQPRRNP</sequence>
<feature type="transmembrane region" description="Helical" evidence="2">
    <location>
        <begin position="70"/>
        <end position="91"/>
    </location>
</feature>
<dbReference type="AlphaFoldDB" id="A0A4P9YRU8"/>
<keyword evidence="2" id="KW-0812">Transmembrane</keyword>
<keyword evidence="2" id="KW-0472">Membrane</keyword>
<keyword evidence="4" id="KW-1185">Reference proteome</keyword>
<feature type="transmembrane region" description="Helical" evidence="2">
    <location>
        <begin position="112"/>
        <end position="132"/>
    </location>
</feature>
<evidence type="ECO:0000256" key="2">
    <source>
        <dbReference type="SAM" id="Phobius"/>
    </source>
</evidence>
<gene>
    <name evidence="3" type="ORF">SYNPS1DRAFT_25597</name>
</gene>
<feature type="region of interest" description="Disordered" evidence="1">
    <location>
        <begin position="398"/>
        <end position="417"/>
    </location>
</feature>
<evidence type="ECO:0000313" key="4">
    <source>
        <dbReference type="Proteomes" id="UP000278143"/>
    </source>
</evidence>
<evidence type="ECO:0000256" key="1">
    <source>
        <dbReference type="SAM" id="MobiDB-lite"/>
    </source>
</evidence>